<keyword evidence="2 8" id="KW-0863">Zinc-finger</keyword>
<dbReference type="SMART" id="SM00717">
    <property type="entry name" value="SANT"/>
    <property type="match status" value="1"/>
</dbReference>
<feature type="compositionally biased region" description="Polar residues" evidence="9">
    <location>
        <begin position="794"/>
        <end position="815"/>
    </location>
</feature>
<dbReference type="OMA" id="DFIVMEP"/>
<keyword evidence="7" id="KW-0539">Nucleus</keyword>
<feature type="region of interest" description="Disordered" evidence="9">
    <location>
        <begin position="421"/>
        <end position="699"/>
    </location>
</feature>
<keyword evidence="16" id="KW-1185">Reference proteome</keyword>
<dbReference type="InterPro" id="IPR041984">
    <property type="entry name" value="Rsc8/Ssr1/Ssr2_ZZ"/>
</dbReference>
<evidence type="ECO:0000256" key="7">
    <source>
        <dbReference type="ARBA" id="ARBA00023242"/>
    </source>
</evidence>
<dbReference type="AlphaFoldDB" id="U5D7V5"/>
<dbReference type="InterPro" id="IPR001005">
    <property type="entry name" value="SANT/Myb"/>
</dbReference>
<protein>
    <recommendedName>
        <fullName evidence="17">SWI/SNF complex subunit SWI3D</fullName>
    </recommendedName>
</protein>
<dbReference type="SUPFAM" id="SSF57850">
    <property type="entry name" value="RING/U-box"/>
    <property type="match status" value="1"/>
</dbReference>
<evidence type="ECO:0000259" key="14">
    <source>
        <dbReference type="PROSITE" id="PS51294"/>
    </source>
</evidence>
<dbReference type="Gene3D" id="3.30.60.90">
    <property type="match status" value="1"/>
</dbReference>
<feature type="region of interest" description="Disordered" evidence="9">
    <location>
        <begin position="786"/>
        <end position="864"/>
    </location>
</feature>
<dbReference type="InterPro" id="IPR007526">
    <property type="entry name" value="SWIRM"/>
</dbReference>
<dbReference type="PROSITE" id="PS51293">
    <property type="entry name" value="SANT"/>
    <property type="match status" value="1"/>
</dbReference>
<feature type="domain" description="HTH myb-type" evidence="14">
    <location>
        <begin position="219"/>
        <end position="261"/>
    </location>
</feature>
<dbReference type="FunFam" id="1.10.10.60:FF:000014">
    <property type="entry name" value="SWI/SNF complex subunit SMARCC2 isoform C"/>
    <property type="match status" value="1"/>
</dbReference>
<keyword evidence="3" id="KW-0862">Zinc</keyword>
<dbReference type="PROSITE" id="PS50090">
    <property type="entry name" value="MYB_LIKE"/>
    <property type="match status" value="1"/>
</dbReference>
<evidence type="ECO:0000313" key="16">
    <source>
        <dbReference type="Proteomes" id="UP000017836"/>
    </source>
</evidence>
<dbReference type="Pfam" id="PF16495">
    <property type="entry name" value="SWIRM-assoc_1"/>
    <property type="match status" value="1"/>
</dbReference>
<feature type="compositionally biased region" description="Basic and acidic residues" evidence="9">
    <location>
        <begin position="536"/>
        <end position="559"/>
    </location>
</feature>
<evidence type="ECO:0000256" key="4">
    <source>
        <dbReference type="ARBA" id="ARBA00023015"/>
    </source>
</evidence>
<dbReference type="STRING" id="13333.U5D7V5"/>
<feature type="compositionally biased region" description="Pro residues" evidence="9">
    <location>
        <begin position="816"/>
        <end position="825"/>
    </location>
</feature>
<dbReference type="Gene3D" id="1.10.10.60">
    <property type="entry name" value="Homeodomain-like"/>
    <property type="match status" value="1"/>
</dbReference>
<evidence type="ECO:0000256" key="9">
    <source>
        <dbReference type="SAM" id="MobiDB-lite"/>
    </source>
</evidence>
<dbReference type="PANTHER" id="PTHR12802">
    <property type="entry name" value="SWI/SNF COMPLEX-RELATED"/>
    <property type="match status" value="1"/>
</dbReference>
<dbReference type="PROSITE" id="PS50934">
    <property type="entry name" value="SWIRM"/>
    <property type="match status" value="1"/>
</dbReference>
<dbReference type="CDD" id="cd02336">
    <property type="entry name" value="ZZ_RSC8"/>
    <property type="match status" value="1"/>
</dbReference>
<gene>
    <name evidence="15" type="ORF">AMTR_s00059p00072490</name>
</gene>
<dbReference type="Pfam" id="PF00249">
    <property type="entry name" value="Myb_DNA-binding"/>
    <property type="match status" value="1"/>
</dbReference>
<dbReference type="InterPro" id="IPR017930">
    <property type="entry name" value="Myb_dom"/>
</dbReference>
<dbReference type="InterPro" id="IPR036388">
    <property type="entry name" value="WH-like_DNA-bd_sf"/>
</dbReference>
<dbReference type="InterPro" id="IPR032451">
    <property type="entry name" value="SMARCC_C"/>
</dbReference>
<dbReference type="CDD" id="cd00167">
    <property type="entry name" value="SANT"/>
    <property type="match status" value="1"/>
</dbReference>
<feature type="domain" description="Myb-like" evidence="10">
    <location>
        <begin position="219"/>
        <end position="269"/>
    </location>
</feature>
<proteinExistence type="predicted"/>
<dbReference type="PANTHER" id="PTHR12802:SF41">
    <property type="entry name" value="BRAHMA ASSOCIATED PROTEIN 155 KDA"/>
    <property type="match status" value="1"/>
</dbReference>
<evidence type="ECO:0000256" key="2">
    <source>
        <dbReference type="ARBA" id="ARBA00022771"/>
    </source>
</evidence>
<feature type="compositionally biased region" description="Basic and acidic residues" evidence="9">
    <location>
        <begin position="646"/>
        <end position="676"/>
    </location>
</feature>
<evidence type="ECO:0008006" key="17">
    <source>
        <dbReference type="Google" id="ProtNLM"/>
    </source>
</evidence>
<dbReference type="GO" id="GO:0008270">
    <property type="term" value="F:zinc ion binding"/>
    <property type="evidence" value="ECO:0007669"/>
    <property type="project" value="UniProtKB-KW"/>
</dbReference>
<keyword evidence="4" id="KW-0805">Transcription regulation</keyword>
<evidence type="ECO:0000256" key="6">
    <source>
        <dbReference type="ARBA" id="ARBA00023163"/>
    </source>
</evidence>
<keyword evidence="5" id="KW-0238">DNA-binding</keyword>
<dbReference type="EMBL" id="KI392312">
    <property type="protein sequence ID" value="ERN17502.1"/>
    <property type="molecule type" value="Genomic_DNA"/>
</dbReference>
<evidence type="ECO:0000259" key="11">
    <source>
        <dbReference type="PROSITE" id="PS50135"/>
    </source>
</evidence>
<evidence type="ECO:0000259" key="13">
    <source>
        <dbReference type="PROSITE" id="PS51293"/>
    </source>
</evidence>
<feature type="compositionally biased region" description="Basic and acidic residues" evidence="9">
    <location>
        <begin position="442"/>
        <end position="462"/>
    </location>
</feature>
<dbReference type="InterPro" id="IPR000433">
    <property type="entry name" value="Znf_ZZ"/>
</dbReference>
<dbReference type="PROSITE" id="PS50135">
    <property type="entry name" value="ZF_ZZ_2"/>
    <property type="match status" value="1"/>
</dbReference>
<dbReference type="GO" id="GO:0005634">
    <property type="term" value="C:nucleus"/>
    <property type="evidence" value="ECO:0007669"/>
    <property type="project" value="UniProtKB-ARBA"/>
</dbReference>
<feature type="compositionally biased region" description="Basic and acidic residues" evidence="9">
    <location>
        <begin position="617"/>
        <end position="626"/>
    </location>
</feature>
<feature type="domain" description="SANT" evidence="13">
    <location>
        <begin position="222"/>
        <end position="273"/>
    </location>
</feature>
<dbReference type="Pfam" id="PF04433">
    <property type="entry name" value="SWIRM"/>
    <property type="match status" value="1"/>
</dbReference>
<feature type="compositionally biased region" description="Polar residues" evidence="9">
    <location>
        <begin position="580"/>
        <end position="599"/>
    </location>
</feature>
<organism evidence="15 16">
    <name type="scientific">Amborella trichopoda</name>
    <dbReference type="NCBI Taxonomy" id="13333"/>
    <lineage>
        <taxon>Eukaryota</taxon>
        <taxon>Viridiplantae</taxon>
        <taxon>Streptophyta</taxon>
        <taxon>Embryophyta</taxon>
        <taxon>Tracheophyta</taxon>
        <taxon>Spermatophyta</taxon>
        <taxon>Magnoliopsida</taxon>
        <taxon>Amborellales</taxon>
        <taxon>Amborellaceae</taxon>
        <taxon>Amborella</taxon>
    </lineage>
</organism>
<evidence type="ECO:0000259" key="12">
    <source>
        <dbReference type="PROSITE" id="PS50934"/>
    </source>
</evidence>
<dbReference type="PROSITE" id="PS51294">
    <property type="entry name" value="HTH_MYB"/>
    <property type="match status" value="1"/>
</dbReference>
<dbReference type="InterPro" id="IPR009057">
    <property type="entry name" value="Homeodomain-like_sf"/>
</dbReference>
<dbReference type="HOGENOM" id="CLU_015614_0_0_1"/>
<evidence type="ECO:0000256" key="3">
    <source>
        <dbReference type="ARBA" id="ARBA00022833"/>
    </source>
</evidence>
<accession>U5D7V5</accession>
<feature type="compositionally biased region" description="Basic and acidic residues" evidence="9">
    <location>
        <begin position="490"/>
        <end position="504"/>
    </location>
</feature>
<feature type="compositionally biased region" description="Polar residues" evidence="9">
    <location>
        <begin position="844"/>
        <end position="857"/>
    </location>
</feature>
<keyword evidence="6" id="KW-0804">Transcription</keyword>
<feature type="domain" description="ZZ-type" evidence="11">
    <location>
        <begin position="164"/>
        <end position="218"/>
    </location>
</feature>
<dbReference type="PROSITE" id="PS01357">
    <property type="entry name" value="ZF_ZZ_1"/>
    <property type="match status" value="1"/>
</dbReference>
<evidence type="ECO:0000256" key="1">
    <source>
        <dbReference type="ARBA" id="ARBA00022723"/>
    </source>
</evidence>
<feature type="region of interest" description="Disordered" evidence="9">
    <location>
        <begin position="274"/>
        <end position="330"/>
    </location>
</feature>
<evidence type="ECO:0000259" key="10">
    <source>
        <dbReference type="PROSITE" id="PS50090"/>
    </source>
</evidence>
<dbReference type="InterPro" id="IPR017884">
    <property type="entry name" value="SANT_dom"/>
</dbReference>
<sequence>MEIQGLCCWFSWTKVHPLEERALVSFFNGKSEKRNPDLYMHVRNSIIKKFHNDPQTQLTVEDLSDQSIGDFDAVHEVMAFLDHWGLINFHPFPPNETLLNSNETSKIDKMAFSLEKLYQFEKVQSRSVPKVVTKGGLSAPAVPPPNMLTDSSIPDVSARPEGPAVEYHCNSCSADCSRKRYHCQKQADFDLCSECYNDGKFGSGMAPADFILMEPATEMPGVSGGSWTNQETLLLLEALELYGENWNEIAEHVATKTKSQCILHFIQMPVEDPFLEGKEPTDMSIQGAPDTGSTSIDVSLPEAAPPVKGTDSEEAPESLSTEPTKPKEEIDVVEPAKESVGNFVLDALKRAFEAVRALSRPGGSLSFGEAGNPVMALVAFLAAMVDPEVATDSTRSSMKAILEDSPGIQLAMRHSFLLEDSPEDVKDPPASQSTTPDTVDVEVQKEENHSSTVKEGEAKKNDTVNSVSLKDNKDPLPNNELGQAVSPSSLKERKEDPVPPKESEDTITPPMSMEKSDNVIPAKESGETTMPSSSKENTEKDPSIKENMEKASPVEENTEKAAPPIKENTAKASPMREPSETVSSSSLPDNMEKPSTSNGLDEANPLKTLSEATAGLDRAKAVEKMAESVPSEAQVPQQRVVSDSAPEAKENTGEENARERNKTVENNCKPESDAAKETSNIDNRKPNASVESKDGHKEDRLKHAALSALSATAVKAKLLAKQEEETIQQLVLSVIEKQLQKLEVKMGPLFEMERANMRIREPIDKARQRLYHERAQIIAARFGYPPPTSRAAALSSNPTGKTPLPNSNTVSSQPPIANPPRPTKPLVPASSLLSSATGHARSSHVMSQDGLPSTRPNLPSVPKV</sequence>
<dbReference type="Gramene" id="ERN17502">
    <property type="protein sequence ID" value="ERN17502"/>
    <property type="gene ID" value="AMTR_s00059p00072490"/>
</dbReference>
<dbReference type="InterPro" id="IPR043145">
    <property type="entry name" value="Znf_ZZ_sf"/>
</dbReference>
<name>U5D7V5_AMBTC</name>
<dbReference type="SUPFAM" id="SSF46689">
    <property type="entry name" value="Homeodomain-like"/>
    <property type="match status" value="2"/>
</dbReference>
<evidence type="ECO:0000256" key="5">
    <source>
        <dbReference type="ARBA" id="ARBA00023125"/>
    </source>
</evidence>
<dbReference type="GO" id="GO:0003677">
    <property type="term" value="F:DNA binding"/>
    <property type="evidence" value="ECO:0007669"/>
    <property type="project" value="UniProtKB-KW"/>
</dbReference>
<keyword evidence="1" id="KW-0479">Metal-binding</keyword>
<dbReference type="Pfam" id="PF00569">
    <property type="entry name" value="ZZ"/>
    <property type="match status" value="1"/>
</dbReference>
<evidence type="ECO:0000313" key="15">
    <source>
        <dbReference type="EMBL" id="ERN17502.1"/>
    </source>
</evidence>
<dbReference type="eggNOG" id="KOG1279">
    <property type="taxonomic scope" value="Eukaryota"/>
</dbReference>
<dbReference type="SMART" id="SM00291">
    <property type="entry name" value="ZnF_ZZ"/>
    <property type="match status" value="1"/>
</dbReference>
<dbReference type="Proteomes" id="UP000017836">
    <property type="component" value="Unassembled WGS sequence"/>
</dbReference>
<dbReference type="Gene3D" id="1.10.10.10">
    <property type="entry name" value="Winged helix-like DNA-binding domain superfamily/Winged helix DNA-binding domain"/>
    <property type="match status" value="1"/>
</dbReference>
<reference evidence="16" key="1">
    <citation type="journal article" date="2013" name="Science">
        <title>The Amborella genome and the evolution of flowering plants.</title>
        <authorList>
            <consortium name="Amborella Genome Project"/>
        </authorList>
    </citation>
    <scope>NUCLEOTIDE SEQUENCE [LARGE SCALE GENOMIC DNA]</scope>
</reference>
<feature type="domain" description="SWIRM" evidence="12">
    <location>
        <begin position="1"/>
        <end position="98"/>
    </location>
</feature>
<evidence type="ECO:0000256" key="8">
    <source>
        <dbReference type="PROSITE-ProRule" id="PRU00228"/>
    </source>
</evidence>